<dbReference type="EMBL" id="BARU01037550">
    <property type="protein sequence ID" value="GAH88759.1"/>
    <property type="molecule type" value="Genomic_DNA"/>
</dbReference>
<evidence type="ECO:0000256" key="1">
    <source>
        <dbReference type="SAM" id="MobiDB-lite"/>
    </source>
</evidence>
<name>X1KF24_9ZZZZ</name>
<dbReference type="AlphaFoldDB" id="X1KF24"/>
<feature type="compositionally biased region" description="Basic residues" evidence="1">
    <location>
        <begin position="24"/>
        <end position="35"/>
    </location>
</feature>
<comment type="caution">
    <text evidence="2">The sequence shown here is derived from an EMBL/GenBank/DDBJ whole genome shotgun (WGS) entry which is preliminary data.</text>
</comment>
<feature type="region of interest" description="Disordered" evidence="1">
    <location>
        <begin position="22"/>
        <end position="60"/>
    </location>
</feature>
<feature type="compositionally biased region" description="Basic and acidic residues" evidence="1">
    <location>
        <begin position="43"/>
        <end position="54"/>
    </location>
</feature>
<evidence type="ECO:0000313" key="2">
    <source>
        <dbReference type="EMBL" id="GAH88759.1"/>
    </source>
</evidence>
<reference evidence="2" key="1">
    <citation type="journal article" date="2014" name="Front. Microbiol.">
        <title>High frequency of phylogenetically diverse reductive dehalogenase-homologous genes in deep subseafloor sedimentary metagenomes.</title>
        <authorList>
            <person name="Kawai M."/>
            <person name="Futagami T."/>
            <person name="Toyoda A."/>
            <person name="Takaki Y."/>
            <person name="Nishi S."/>
            <person name="Hori S."/>
            <person name="Arai W."/>
            <person name="Tsubouchi T."/>
            <person name="Morono Y."/>
            <person name="Uchiyama I."/>
            <person name="Ito T."/>
            <person name="Fujiyama A."/>
            <person name="Inagaki F."/>
            <person name="Takami H."/>
        </authorList>
    </citation>
    <scope>NUCLEOTIDE SEQUENCE</scope>
    <source>
        <strain evidence="2">Expedition CK06-06</strain>
    </source>
</reference>
<protein>
    <submittedName>
        <fullName evidence="2">Uncharacterized protein</fullName>
    </submittedName>
</protein>
<sequence>TVNGTNEIRVINWKKYQSEYARQKPYRQKVTKKVTRGSATQSNKEKEKEKEKENTSSPKLKFTDEDMKLVKELETLIKEVDPKHKFAGGRRREKWANTFRLMRRQDHRTVKDIRTVMEAAFGDSFWSTVIQSADGFREHYNQLRAKMLGGKNNGKKPERSAPYH</sequence>
<accession>X1KF24</accession>
<organism evidence="2">
    <name type="scientific">marine sediment metagenome</name>
    <dbReference type="NCBI Taxonomy" id="412755"/>
    <lineage>
        <taxon>unclassified sequences</taxon>
        <taxon>metagenomes</taxon>
        <taxon>ecological metagenomes</taxon>
    </lineage>
</organism>
<feature type="non-terminal residue" evidence="2">
    <location>
        <position position="1"/>
    </location>
</feature>
<gene>
    <name evidence="2" type="ORF">S03H2_58488</name>
</gene>
<proteinExistence type="predicted"/>